<evidence type="ECO:0000313" key="2">
    <source>
        <dbReference type="Proteomes" id="UP000499080"/>
    </source>
</evidence>
<evidence type="ECO:0000313" key="1">
    <source>
        <dbReference type="EMBL" id="GBN48541.1"/>
    </source>
</evidence>
<name>A0A4Y2PBE6_ARAVE</name>
<proteinExistence type="predicted"/>
<dbReference type="EMBL" id="BGPR01010889">
    <property type="protein sequence ID" value="GBN48541.1"/>
    <property type="molecule type" value="Genomic_DNA"/>
</dbReference>
<protein>
    <submittedName>
        <fullName evidence="1">Uncharacterized protein</fullName>
    </submittedName>
</protein>
<reference evidence="1 2" key="1">
    <citation type="journal article" date="2019" name="Sci. Rep.">
        <title>Orb-weaving spider Araneus ventricosus genome elucidates the spidroin gene catalogue.</title>
        <authorList>
            <person name="Kono N."/>
            <person name="Nakamura H."/>
            <person name="Ohtoshi R."/>
            <person name="Moran D.A.P."/>
            <person name="Shinohara A."/>
            <person name="Yoshida Y."/>
            <person name="Fujiwara M."/>
            <person name="Mori M."/>
            <person name="Tomita M."/>
            <person name="Arakawa K."/>
        </authorList>
    </citation>
    <scope>NUCLEOTIDE SEQUENCE [LARGE SCALE GENOMIC DNA]</scope>
</reference>
<keyword evidence="2" id="KW-1185">Reference proteome</keyword>
<dbReference type="Proteomes" id="UP000499080">
    <property type="component" value="Unassembled WGS sequence"/>
</dbReference>
<dbReference type="AlphaFoldDB" id="A0A4Y2PBE6"/>
<gene>
    <name evidence="1" type="ORF">AVEN_14166_1</name>
</gene>
<accession>A0A4Y2PBE6</accession>
<comment type="caution">
    <text evidence="1">The sequence shown here is derived from an EMBL/GenBank/DDBJ whole genome shotgun (WGS) entry which is preliminary data.</text>
</comment>
<sequence>MSNFYPTQTRQPKFLKQPIPLPQHLKAVTSTRLKPRNRNNDPRKCELPHLTTRKRRGVCNMLHIHSADEPISHAIFSCHQRYFPEQFVGSAARSS</sequence>
<organism evidence="1 2">
    <name type="scientific">Araneus ventricosus</name>
    <name type="common">Orbweaver spider</name>
    <name type="synonym">Epeira ventricosa</name>
    <dbReference type="NCBI Taxonomy" id="182803"/>
    <lineage>
        <taxon>Eukaryota</taxon>
        <taxon>Metazoa</taxon>
        <taxon>Ecdysozoa</taxon>
        <taxon>Arthropoda</taxon>
        <taxon>Chelicerata</taxon>
        <taxon>Arachnida</taxon>
        <taxon>Araneae</taxon>
        <taxon>Araneomorphae</taxon>
        <taxon>Entelegynae</taxon>
        <taxon>Araneoidea</taxon>
        <taxon>Araneidae</taxon>
        <taxon>Araneus</taxon>
    </lineage>
</organism>